<keyword evidence="3" id="KW-0812">Transmembrane</keyword>
<evidence type="ECO:0008006" key="7">
    <source>
        <dbReference type="Google" id="ProtNLM"/>
    </source>
</evidence>
<comment type="caution">
    <text evidence="5">The sequence shown here is derived from an EMBL/GenBank/DDBJ whole genome shotgun (WGS) entry which is preliminary data.</text>
</comment>
<organism evidence="5 6">
    <name type="scientific">Volvox africanus</name>
    <dbReference type="NCBI Taxonomy" id="51714"/>
    <lineage>
        <taxon>Eukaryota</taxon>
        <taxon>Viridiplantae</taxon>
        <taxon>Chlorophyta</taxon>
        <taxon>core chlorophytes</taxon>
        <taxon>Chlorophyceae</taxon>
        <taxon>CS clade</taxon>
        <taxon>Chlamydomonadales</taxon>
        <taxon>Volvocaceae</taxon>
        <taxon>Volvox</taxon>
    </lineage>
</organism>
<dbReference type="PANTHER" id="PTHR47466">
    <property type="match status" value="1"/>
</dbReference>
<feature type="transmembrane region" description="Helical" evidence="3">
    <location>
        <begin position="1004"/>
        <end position="1028"/>
    </location>
</feature>
<keyword evidence="3" id="KW-1133">Transmembrane helix</keyword>
<protein>
    <recommendedName>
        <fullName evidence="7">Peptidase M43 pregnancy-associated plasma-A domain-containing protein</fullName>
    </recommendedName>
</protein>
<evidence type="ECO:0000256" key="3">
    <source>
        <dbReference type="SAM" id="Phobius"/>
    </source>
</evidence>
<evidence type="ECO:0000313" key="5">
    <source>
        <dbReference type="EMBL" id="GLI65844.1"/>
    </source>
</evidence>
<dbReference type="SUPFAM" id="SSF55486">
    <property type="entry name" value="Metalloproteases ('zincins'), catalytic domain"/>
    <property type="match status" value="1"/>
</dbReference>
<dbReference type="InterPro" id="IPR024079">
    <property type="entry name" value="MetalloPept_cat_dom_sf"/>
</dbReference>
<keyword evidence="4" id="KW-0732">Signal</keyword>
<keyword evidence="3" id="KW-0472">Membrane</keyword>
<dbReference type="Gene3D" id="3.40.390.10">
    <property type="entry name" value="Collagenase (Catalytic Domain)"/>
    <property type="match status" value="1"/>
</dbReference>
<feature type="region of interest" description="Disordered" evidence="2">
    <location>
        <begin position="746"/>
        <end position="774"/>
    </location>
</feature>
<reference evidence="5 6" key="1">
    <citation type="journal article" date="2023" name="IScience">
        <title>Expanded male sex-determining region conserved during the evolution of homothallism in the green alga Volvox.</title>
        <authorList>
            <person name="Yamamoto K."/>
            <person name="Matsuzaki R."/>
            <person name="Mahakham W."/>
            <person name="Heman W."/>
            <person name="Sekimoto H."/>
            <person name="Kawachi M."/>
            <person name="Minakuchi Y."/>
            <person name="Toyoda A."/>
            <person name="Nozaki H."/>
        </authorList>
    </citation>
    <scope>NUCLEOTIDE SEQUENCE [LARGE SCALE GENOMIC DNA]</scope>
    <source>
        <strain evidence="5 6">NIES-4468</strain>
    </source>
</reference>
<comment type="similarity">
    <text evidence="1">Belongs to the peptidase M43B family.</text>
</comment>
<proteinExistence type="inferred from homology"/>
<feature type="chain" id="PRO_5046972472" description="Peptidase M43 pregnancy-associated plasma-A domain-containing protein" evidence="4">
    <location>
        <begin position="35"/>
        <end position="1145"/>
    </location>
</feature>
<name>A0ABQ5S847_9CHLO</name>
<evidence type="ECO:0000256" key="4">
    <source>
        <dbReference type="SAM" id="SignalP"/>
    </source>
</evidence>
<evidence type="ECO:0000313" key="6">
    <source>
        <dbReference type="Proteomes" id="UP001165090"/>
    </source>
</evidence>
<feature type="signal peptide" evidence="4">
    <location>
        <begin position="1"/>
        <end position="34"/>
    </location>
</feature>
<evidence type="ECO:0000256" key="2">
    <source>
        <dbReference type="SAM" id="MobiDB-lite"/>
    </source>
</evidence>
<dbReference type="PANTHER" id="PTHR47466:SF1">
    <property type="entry name" value="METALLOPROTEASE MEP1 (AFU_ORTHOLOGUE AFUA_1G07730)-RELATED"/>
    <property type="match status" value="1"/>
</dbReference>
<sequence>MSVTCTRGPVTAHRYVNYLSWLLVMSAWLLQGQAISRTLNQIDEYSSDDIKLVDDSGRRPFLALKDTTNAASDAVQRLYEQSGQSSAIAYLLFTAAMPLSLAVGSSSALLPFLTPTVLRLYTSQPTRCSSPLARQLYDLSQGLYRIVRITQACHYDVFQALESTFSWVRDNIPLQLQEVPGQPWASAMWPDMAKYPAQRLTAAVADALADPAKLGDTALVLNASCGLSPRDLAALVPDISSVLKQLHADLPLLQRLAESAHVSRWLPYTSVNGNGRRRALLGGRLDLYTESWDSSPRDDMNGALHSNGVTEALRTAHMSVDGIRPRRSALTLPSNFKYAFPPSNFAISPPALMSQLMVPLVFHIMLYKDGTGTGPAKYDQSLEYVQRLVRVANYMAKPAKIQFFIKEVRNDPGAYPYLLLNDRAAWLKIPLQTCTGTYCFTDSNFMYTSVSDYPRSVNVFIASDSTAGVPLGYAYVGGSDVFPENGHVFVSWDSLSFDGSNSLTLYDDGPNTLLHELFHHFGLDHPFDHSTSITGQCQDGDYVIDTPASLYPISSSRFFATAQAYCLELFWGQYGGDWDATYIRWSSTLGIPDTDMNAWADSCPALAGYDELGNYMTYNTPVCFAALGHLTPAQVQRAMLITSELNPVLYAWGQYYAQNAAPPPPQASPPPALFNNTCRSTAKSACPCKAAWQYNGIQYSYCDRTGSTNALTCEVQDPSACADCLGSSSQCILSCAGTARVCKRPPAPNTRMPPPPPPRPPSPPPMPPPPPPRTIPSACKKARSGCDCRSTWSFRGLYYSYCASPLDDGEFWCQVSSTCSSFNNSIPYHICAANLTTSYCGGRVYFTTTRTTPAPPSPPPSPPLTPAGPVATVAGQVTINTSCVLLDNPDNLTLFRTGLVEELAQTFQISKSYINITSLVCGSIVVNYVVSFPAGTTMAQVNSVAAATGNLGPNFMSSYGGVIAGKSTGIDILQPSALCSAESGGVCSPPPPPPSARSSIPVKWVVIGVCAGVVGVALLFLVVILIAVNRQRRLTVTPINQFNQQQPAAVPAAWTLPAWGPTQPVLASGMEASSQFQSPSIPPAIPQYPPARYPAPQYEARQDDSRLYAPLPTPLPTPQYPYPPAYLPPQSQYPSPPLYPPSSQP</sequence>
<keyword evidence="6" id="KW-1185">Reference proteome</keyword>
<feature type="compositionally biased region" description="Pro residues" evidence="2">
    <location>
        <begin position="1111"/>
        <end position="1127"/>
    </location>
</feature>
<feature type="region of interest" description="Disordered" evidence="2">
    <location>
        <begin position="1091"/>
        <end position="1145"/>
    </location>
</feature>
<feature type="compositionally biased region" description="Pro residues" evidence="2">
    <location>
        <begin position="1134"/>
        <end position="1145"/>
    </location>
</feature>
<accession>A0ABQ5S847</accession>
<dbReference type="EMBL" id="BSDZ01000026">
    <property type="protein sequence ID" value="GLI65844.1"/>
    <property type="molecule type" value="Genomic_DNA"/>
</dbReference>
<evidence type="ECO:0000256" key="1">
    <source>
        <dbReference type="ARBA" id="ARBA00008721"/>
    </source>
</evidence>
<dbReference type="Proteomes" id="UP001165090">
    <property type="component" value="Unassembled WGS sequence"/>
</dbReference>
<gene>
    <name evidence="5" type="ORF">VaNZ11_009474</name>
</gene>